<dbReference type="InterPro" id="IPR006612">
    <property type="entry name" value="THAP_Znf"/>
</dbReference>
<dbReference type="InterPro" id="IPR038441">
    <property type="entry name" value="THAP_Znf_sf"/>
</dbReference>
<feature type="non-terminal residue" evidence="7">
    <location>
        <position position="205"/>
    </location>
</feature>
<keyword evidence="3" id="KW-0862">Zinc</keyword>
<evidence type="ECO:0000313" key="7">
    <source>
        <dbReference type="EMBL" id="CAH0721946.1"/>
    </source>
</evidence>
<dbReference type="PANTHER" id="PTHR46600:SF11">
    <property type="entry name" value="THAP DOMAIN-CONTAINING PROTEIN 10"/>
    <property type="match status" value="1"/>
</dbReference>
<keyword evidence="8" id="KW-1185">Reference proteome</keyword>
<feature type="domain" description="THAP-type" evidence="6">
    <location>
        <begin position="1"/>
        <end position="83"/>
    </location>
</feature>
<dbReference type="GO" id="GO:0008270">
    <property type="term" value="F:zinc ion binding"/>
    <property type="evidence" value="ECO:0007669"/>
    <property type="project" value="UniProtKB-KW"/>
</dbReference>
<dbReference type="Pfam" id="PF05485">
    <property type="entry name" value="THAP"/>
    <property type="match status" value="1"/>
</dbReference>
<dbReference type="PANTHER" id="PTHR46600">
    <property type="entry name" value="THAP DOMAIN-CONTAINING"/>
    <property type="match status" value="1"/>
</dbReference>
<accession>A0A8J9YBS1</accession>
<evidence type="ECO:0000259" key="6">
    <source>
        <dbReference type="PROSITE" id="PS50950"/>
    </source>
</evidence>
<dbReference type="Gene3D" id="6.20.210.20">
    <property type="entry name" value="THAP domain"/>
    <property type="match status" value="1"/>
</dbReference>
<evidence type="ECO:0000256" key="1">
    <source>
        <dbReference type="ARBA" id="ARBA00022723"/>
    </source>
</evidence>
<dbReference type="GO" id="GO:0043565">
    <property type="term" value="F:sequence-specific DNA binding"/>
    <property type="evidence" value="ECO:0007669"/>
    <property type="project" value="InterPro"/>
</dbReference>
<sequence>MVFCSISNCGNSSTICNFTNKGITFHMFPKDPDIKDKWISATGKTNWFPTKYSRICSVHFTNEQFNSSTKRRTLIKSAVPTVDIWRLITATDNLQPTVTPSTSKCEFPEIVDSAGNQQLTPSISDSVQADTPREKKLRSEIIRSRVVIADQRLKIKRLQCQKKARRYSKQILKLKDLIKKLEDNRLITGEQGWCLENMNITMQDT</sequence>
<dbReference type="EMBL" id="OV170223">
    <property type="protein sequence ID" value="CAH0721946.1"/>
    <property type="molecule type" value="Genomic_DNA"/>
</dbReference>
<evidence type="ECO:0000256" key="2">
    <source>
        <dbReference type="ARBA" id="ARBA00022771"/>
    </source>
</evidence>
<keyword evidence="1" id="KW-0479">Metal-binding</keyword>
<evidence type="ECO:0000256" key="5">
    <source>
        <dbReference type="PROSITE-ProRule" id="PRU00309"/>
    </source>
</evidence>
<name>A0A8J9YBS1_9NEOP</name>
<evidence type="ECO:0000313" key="8">
    <source>
        <dbReference type="Proteomes" id="UP000838878"/>
    </source>
</evidence>
<protein>
    <recommendedName>
        <fullName evidence="6">THAP-type domain-containing protein</fullName>
    </recommendedName>
</protein>
<dbReference type="SMART" id="SM00692">
    <property type="entry name" value="DM3"/>
    <property type="match status" value="1"/>
</dbReference>
<gene>
    <name evidence="7" type="ORF">BINO364_LOCUS7978</name>
</gene>
<organism evidence="7 8">
    <name type="scientific">Brenthis ino</name>
    <name type="common">lesser marbled fritillary</name>
    <dbReference type="NCBI Taxonomy" id="405034"/>
    <lineage>
        <taxon>Eukaryota</taxon>
        <taxon>Metazoa</taxon>
        <taxon>Ecdysozoa</taxon>
        <taxon>Arthropoda</taxon>
        <taxon>Hexapoda</taxon>
        <taxon>Insecta</taxon>
        <taxon>Pterygota</taxon>
        <taxon>Neoptera</taxon>
        <taxon>Endopterygota</taxon>
        <taxon>Lepidoptera</taxon>
        <taxon>Glossata</taxon>
        <taxon>Ditrysia</taxon>
        <taxon>Papilionoidea</taxon>
        <taxon>Nymphalidae</taxon>
        <taxon>Heliconiinae</taxon>
        <taxon>Argynnini</taxon>
        <taxon>Brenthis</taxon>
    </lineage>
</organism>
<dbReference type="InterPro" id="IPR026516">
    <property type="entry name" value="THAP1/10"/>
</dbReference>
<dbReference type="Proteomes" id="UP000838878">
    <property type="component" value="Chromosome 3"/>
</dbReference>
<keyword evidence="2 5" id="KW-0863">Zinc-finger</keyword>
<dbReference type="OrthoDB" id="6496718at2759"/>
<dbReference type="PROSITE" id="PS50950">
    <property type="entry name" value="ZF_THAP"/>
    <property type="match status" value="1"/>
</dbReference>
<dbReference type="AlphaFoldDB" id="A0A8J9YBS1"/>
<proteinExistence type="predicted"/>
<dbReference type="SUPFAM" id="SSF57716">
    <property type="entry name" value="Glucocorticoid receptor-like (DNA-binding domain)"/>
    <property type="match status" value="1"/>
</dbReference>
<evidence type="ECO:0000256" key="3">
    <source>
        <dbReference type="ARBA" id="ARBA00022833"/>
    </source>
</evidence>
<reference evidence="7" key="1">
    <citation type="submission" date="2021-12" db="EMBL/GenBank/DDBJ databases">
        <authorList>
            <person name="Martin H S."/>
        </authorList>
    </citation>
    <scope>NUCLEOTIDE SEQUENCE</scope>
</reference>
<evidence type="ECO:0000256" key="4">
    <source>
        <dbReference type="ARBA" id="ARBA00023125"/>
    </source>
</evidence>
<keyword evidence="4 5" id="KW-0238">DNA-binding</keyword>
<dbReference type="SMART" id="SM00980">
    <property type="entry name" value="THAP"/>
    <property type="match status" value="1"/>
</dbReference>